<keyword evidence="1" id="KW-0805">Transcription regulation</keyword>
<dbReference type="InterPro" id="IPR001647">
    <property type="entry name" value="HTH_TetR"/>
</dbReference>
<evidence type="ECO:0000256" key="3">
    <source>
        <dbReference type="ARBA" id="ARBA00023163"/>
    </source>
</evidence>
<dbReference type="PRINTS" id="PR00455">
    <property type="entry name" value="HTHTETR"/>
</dbReference>
<accession>A0A7X1F667</accession>
<dbReference type="InterPro" id="IPR025996">
    <property type="entry name" value="MT1864/Rv1816-like_C"/>
</dbReference>
<dbReference type="SUPFAM" id="SSF46689">
    <property type="entry name" value="Homeodomain-like"/>
    <property type="match status" value="1"/>
</dbReference>
<feature type="DNA-binding region" description="H-T-H motif" evidence="4">
    <location>
        <begin position="40"/>
        <end position="59"/>
    </location>
</feature>
<dbReference type="Pfam" id="PF00440">
    <property type="entry name" value="TetR_N"/>
    <property type="match status" value="1"/>
</dbReference>
<dbReference type="InterPro" id="IPR036271">
    <property type="entry name" value="Tet_transcr_reg_TetR-rel_C_sf"/>
</dbReference>
<keyword evidence="7" id="KW-1185">Reference proteome</keyword>
<dbReference type="AlphaFoldDB" id="A0A7X1F667"/>
<name>A0A7X1F667_9SPHN</name>
<evidence type="ECO:0000256" key="2">
    <source>
        <dbReference type="ARBA" id="ARBA00023125"/>
    </source>
</evidence>
<proteinExistence type="predicted"/>
<dbReference type="PROSITE" id="PS50977">
    <property type="entry name" value="HTH_TETR_2"/>
    <property type="match status" value="1"/>
</dbReference>
<dbReference type="PANTHER" id="PTHR30055:SF234">
    <property type="entry name" value="HTH-TYPE TRANSCRIPTIONAL REGULATOR BETI"/>
    <property type="match status" value="1"/>
</dbReference>
<evidence type="ECO:0000313" key="7">
    <source>
        <dbReference type="Proteomes" id="UP000520156"/>
    </source>
</evidence>
<dbReference type="Proteomes" id="UP000520156">
    <property type="component" value="Unassembled WGS sequence"/>
</dbReference>
<dbReference type="Gene3D" id="1.10.357.10">
    <property type="entry name" value="Tetracycline Repressor, domain 2"/>
    <property type="match status" value="1"/>
</dbReference>
<sequence length="208" mass="22902">MQDLAEAVDGDGRRRGGNRRAQILDVALKLFAQKGMAQVTTRQIAQEVGISQPSLYAHFRSADEIAAELCVRAFGALAEAMGRVAGGDASPIERLRRMGRAYVDFALDQPDMYRVAFMLEDPRGCTPHGIETEEGLVDPVLAAGLQCFACMHRVVVEQVGSDDDRAMILAQSTWAHVHGLVSLLIARHEFPWADREALIEEHLGRMSF</sequence>
<dbReference type="InterPro" id="IPR009057">
    <property type="entry name" value="Homeodomain-like_sf"/>
</dbReference>
<feature type="domain" description="HTH tetR-type" evidence="5">
    <location>
        <begin position="17"/>
        <end position="77"/>
    </location>
</feature>
<organism evidence="6 7">
    <name type="scientific">Novosphingobium aerophilum</name>
    <dbReference type="NCBI Taxonomy" id="2839843"/>
    <lineage>
        <taxon>Bacteria</taxon>
        <taxon>Pseudomonadati</taxon>
        <taxon>Pseudomonadota</taxon>
        <taxon>Alphaproteobacteria</taxon>
        <taxon>Sphingomonadales</taxon>
        <taxon>Sphingomonadaceae</taxon>
        <taxon>Novosphingobium</taxon>
    </lineage>
</organism>
<reference evidence="6 7" key="1">
    <citation type="submission" date="2020-08" db="EMBL/GenBank/DDBJ databases">
        <title>The genome sequence of Novosphingobium flavum 4Y4.</title>
        <authorList>
            <person name="Liu Y."/>
        </authorList>
    </citation>
    <scope>NUCLEOTIDE SEQUENCE [LARGE SCALE GENOMIC DNA]</scope>
    <source>
        <strain evidence="6 7">4Y4</strain>
    </source>
</reference>
<evidence type="ECO:0000259" key="5">
    <source>
        <dbReference type="PROSITE" id="PS50977"/>
    </source>
</evidence>
<dbReference type="Pfam" id="PF13305">
    <property type="entry name" value="TetR_C_33"/>
    <property type="match status" value="1"/>
</dbReference>
<evidence type="ECO:0000256" key="4">
    <source>
        <dbReference type="PROSITE-ProRule" id="PRU00335"/>
    </source>
</evidence>
<dbReference type="InterPro" id="IPR050109">
    <property type="entry name" value="HTH-type_TetR-like_transc_reg"/>
</dbReference>
<evidence type="ECO:0000256" key="1">
    <source>
        <dbReference type="ARBA" id="ARBA00023015"/>
    </source>
</evidence>
<evidence type="ECO:0000313" key="6">
    <source>
        <dbReference type="EMBL" id="MBC2651105.1"/>
    </source>
</evidence>
<dbReference type="PANTHER" id="PTHR30055">
    <property type="entry name" value="HTH-TYPE TRANSCRIPTIONAL REGULATOR RUTR"/>
    <property type="match status" value="1"/>
</dbReference>
<dbReference type="SUPFAM" id="SSF48498">
    <property type="entry name" value="Tetracyclin repressor-like, C-terminal domain"/>
    <property type="match status" value="1"/>
</dbReference>
<dbReference type="GO" id="GO:0000976">
    <property type="term" value="F:transcription cis-regulatory region binding"/>
    <property type="evidence" value="ECO:0007669"/>
    <property type="project" value="TreeGrafter"/>
</dbReference>
<gene>
    <name evidence="6" type="ORF">H7F49_05275</name>
</gene>
<protein>
    <submittedName>
        <fullName evidence="6">TetR/AcrR family transcriptional regulator</fullName>
    </submittedName>
</protein>
<dbReference type="GO" id="GO:0003700">
    <property type="term" value="F:DNA-binding transcription factor activity"/>
    <property type="evidence" value="ECO:0007669"/>
    <property type="project" value="TreeGrafter"/>
</dbReference>
<keyword evidence="3" id="KW-0804">Transcription</keyword>
<dbReference type="EMBL" id="JACLAU010000005">
    <property type="protein sequence ID" value="MBC2651105.1"/>
    <property type="molecule type" value="Genomic_DNA"/>
</dbReference>
<comment type="caution">
    <text evidence="6">The sequence shown here is derived from an EMBL/GenBank/DDBJ whole genome shotgun (WGS) entry which is preliminary data.</text>
</comment>
<keyword evidence="2 4" id="KW-0238">DNA-binding</keyword>